<evidence type="ECO:0000313" key="2">
    <source>
        <dbReference type="Proteomes" id="UP000199028"/>
    </source>
</evidence>
<protein>
    <submittedName>
        <fullName evidence="1">Uncharacterized protein</fullName>
    </submittedName>
</protein>
<dbReference type="RefSeq" id="WP_170176573.1">
    <property type="nucleotide sequence ID" value="NZ_FOFT01000016.1"/>
</dbReference>
<name>A0A1H9XNM3_9PSEU</name>
<gene>
    <name evidence="1" type="ORF">SAMN05216195_11623</name>
</gene>
<dbReference type="EMBL" id="FOFT01000016">
    <property type="protein sequence ID" value="SES47768.1"/>
    <property type="molecule type" value="Genomic_DNA"/>
</dbReference>
<reference evidence="2" key="1">
    <citation type="submission" date="2016-10" db="EMBL/GenBank/DDBJ databases">
        <authorList>
            <person name="Varghese N."/>
            <person name="Submissions S."/>
        </authorList>
    </citation>
    <scope>NUCLEOTIDE SEQUENCE [LARGE SCALE GENOMIC DNA]</scope>
    <source>
        <strain evidence="2">CGMCC 4.578</strain>
    </source>
</reference>
<evidence type="ECO:0000313" key="1">
    <source>
        <dbReference type="EMBL" id="SES47768.1"/>
    </source>
</evidence>
<dbReference type="AlphaFoldDB" id="A0A1H9XNM3"/>
<organism evidence="1 2">
    <name type="scientific">Lentzea flaviverrucosa</name>
    <dbReference type="NCBI Taxonomy" id="200379"/>
    <lineage>
        <taxon>Bacteria</taxon>
        <taxon>Bacillati</taxon>
        <taxon>Actinomycetota</taxon>
        <taxon>Actinomycetes</taxon>
        <taxon>Pseudonocardiales</taxon>
        <taxon>Pseudonocardiaceae</taxon>
        <taxon>Lentzea</taxon>
    </lineage>
</organism>
<keyword evidence="2" id="KW-1185">Reference proteome</keyword>
<proteinExistence type="predicted"/>
<dbReference type="Proteomes" id="UP000199028">
    <property type="component" value="Unassembled WGS sequence"/>
</dbReference>
<sequence length="56" mass="5830">MAIFEAGKADGGLTWLEPDLLPSGVLPTTEPREIDTSALRLAGPAAEFVWFGGDAA</sequence>
<accession>A0A1H9XNM3</accession>